<proteinExistence type="predicted"/>
<sequence>MAKPASRKRKVLYLIGLLIVAGGIAFALGPRPAADTRILFNEATLPDDLDTYLLETEARHTDLRPDNHRQIIWAYPASRARTPLAIVYIHGFSAGPGEIRPMPDMVAQTLGANLHFARLRGHGRSGDAMLEGSVQAWMDDVTEAVAIGRRLGERVVIMATSTGATLATIAANRPDLMRDVAGLIQISPNYGVQAAGAGLLTIPWAEKLVPLIAGARRSFEPSSALHAQHWTYEYPSLALLPMASLVNLANDVDPSTVTVPSLFIYSPMDSVIDPELVRAMAENWGGAAEIVEVTDSDDPNNHVIAGDALSPGTTKRLAQTAASWISAL</sequence>
<dbReference type="Pfam" id="PF12146">
    <property type="entry name" value="Hydrolase_4"/>
    <property type="match status" value="1"/>
</dbReference>
<dbReference type="InterPro" id="IPR029058">
    <property type="entry name" value="AB_hydrolase_fold"/>
</dbReference>
<dbReference type="OrthoDB" id="5416147at2"/>
<protein>
    <recommendedName>
        <fullName evidence="1">Serine aminopeptidase S33 domain-containing protein</fullName>
    </recommendedName>
</protein>
<dbReference type="STRING" id="411684.HPDFL43_09052"/>
<evidence type="ECO:0000259" key="1">
    <source>
        <dbReference type="Pfam" id="PF12146"/>
    </source>
</evidence>
<dbReference type="HOGENOM" id="CLU_070536_0_0_5"/>
<dbReference type="EMBL" id="ABIA03000002">
    <property type="protein sequence ID" value="EDQ33371.1"/>
    <property type="molecule type" value="Genomic_DNA"/>
</dbReference>
<dbReference type="RefSeq" id="WP_007197588.1">
    <property type="nucleotide sequence ID" value="NZ_CM002917.1"/>
</dbReference>
<evidence type="ECO:0000313" key="2">
    <source>
        <dbReference type="EMBL" id="EDQ33371.1"/>
    </source>
</evidence>
<feature type="domain" description="Serine aminopeptidase S33" evidence="1">
    <location>
        <begin position="111"/>
        <end position="285"/>
    </location>
</feature>
<comment type="caution">
    <text evidence="2">The sequence shown here is derived from an EMBL/GenBank/DDBJ whole genome shotgun (WGS) entry which is preliminary data.</text>
</comment>
<dbReference type="InterPro" id="IPR022742">
    <property type="entry name" value="Hydrolase_4"/>
</dbReference>
<keyword evidence="3" id="KW-1185">Reference proteome</keyword>
<dbReference type="SUPFAM" id="SSF53474">
    <property type="entry name" value="alpha/beta-Hydrolases"/>
    <property type="match status" value="1"/>
</dbReference>
<organism evidence="2 3">
    <name type="scientific">Hoeflea phototrophica (strain DSM 17068 / NCIMB 14078 / DFL-43)</name>
    <dbReference type="NCBI Taxonomy" id="411684"/>
    <lineage>
        <taxon>Bacteria</taxon>
        <taxon>Pseudomonadati</taxon>
        <taxon>Pseudomonadota</taxon>
        <taxon>Alphaproteobacteria</taxon>
        <taxon>Hyphomicrobiales</taxon>
        <taxon>Rhizobiaceae</taxon>
        <taxon>Hoeflea</taxon>
    </lineage>
</organism>
<gene>
    <name evidence="2" type="ORF">HPDFL43_09052</name>
</gene>
<name>A9D5V5_HOEPD</name>
<dbReference type="Gene3D" id="3.40.50.1820">
    <property type="entry name" value="alpha/beta hydrolase"/>
    <property type="match status" value="1"/>
</dbReference>
<accession>A9D5V5</accession>
<evidence type="ECO:0000313" key="3">
    <source>
        <dbReference type="Proteomes" id="UP000004291"/>
    </source>
</evidence>
<dbReference type="eggNOG" id="COG1647">
    <property type="taxonomic scope" value="Bacteria"/>
</dbReference>
<dbReference type="AlphaFoldDB" id="A9D5V5"/>
<reference evidence="2 3" key="1">
    <citation type="submission" date="2007-10" db="EMBL/GenBank/DDBJ databases">
        <authorList>
            <person name="Wagner-Dobler I."/>
            <person name="Ferriera S."/>
            <person name="Johnson J."/>
            <person name="Kravitz S."/>
            <person name="Beeson K."/>
            <person name="Sutton G."/>
            <person name="Rogers Y.-H."/>
            <person name="Friedman R."/>
            <person name="Frazier M."/>
            <person name="Venter J.C."/>
        </authorList>
    </citation>
    <scope>NUCLEOTIDE SEQUENCE [LARGE SCALE GENOMIC DNA]</scope>
    <source>
        <strain evidence="2 3">DFL-43</strain>
    </source>
</reference>
<reference evidence="2 3" key="2">
    <citation type="submission" date="2012-06" db="EMBL/GenBank/DDBJ databases">
        <authorList>
            <person name="Fiebig A."/>
        </authorList>
    </citation>
    <scope>NUCLEOTIDE SEQUENCE [LARGE SCALE GENOMIC DNA]</scope>
    <source>
        <strain evidence="2 3">DFL-43</strain>
    </source>
</reference>
<dbReference type="Proteomes" id="UP000004291">
    <property type="component" value="Chromosome"/>
</dbReference>